<proteinExistence type="predicted"/>
<keyword evidence="4" id="KW-1185">Reference proteome</keyword>
<name>A0AAN9MVY6_CANGL</name>
<keyword evidence="2" id="KW-0812">Transmembrane</keyword>
<feature type="region of interest" description="Disordered" evidence="1">
    <location>
        <begin position="1"/>
        <end position="23"/>
    </location>
</feature>
<dbReference type="Proteomes" id="UP001367508">
    <property type="component" value="Unassembled WGS sequence"/>
</dbReference>
<evidence type="ECO:0000256" key="1">
    <source>
        <dbReference type="SAM" id="MobiDB-lite"/>
    </source>
</evidence>
<accession>A0AAN9MVY6</accession>
<evidence type="ECO:0000256" key="2">
    <source>
        <dbReference type="SAM" id="Phobius"/>
    </source>
</evidence>
<sequence>MREREKKRDKRKGKTPSGGSSAYRGAIFLGGGLYHLIFEEWEPFFLGNSPESGSFFSLGNSPGRSLRLPILHSLVLDHMGQARRAEIFGGIEIFLTGRA</sequence>
<dbReference type="AlphaFoldDB" id="A0AAN9MVY6"/>
<organism evidence="3 4">
    <name type="scientific">Canavalia gladiata</name>
    <name type="common">Sword bean</name>
    <name type="synonym">Dolichos gladiatus</name>
    <dbReference type="NCBI Taxonomy" id="3824"/>
    <lineage>
        <taxon>Eukaryota</taxon>
        <taxon>Viridiplantae</taxon>
        <taxon>Streptophyta</taxon>
        <taxon>Embryophyta</taxon>
        <taxon>Tracheophyta</taxon>
        <taxon>Spermatophyta</taxon>
        <taxon>Magnoliopsida</taxon>
        <taxon>eudicotyledons</taxon>
        <taxon>Gunneridae</taxon>
        <taxon>Pentapetalae</taxon>
        <taxon>rosids</taxon>
        <taxon>fabids</taxon>
        <taxon>Fabales</taxon>
        <taxon>Fabaceae</taxon>
        <taxon>Papilionoideae</taxon>
        <taxon>50 kb inversion clade</taxon>
        <taxon>NPAAA clade</taxon>
        <taxon>indigoferoid/millettioid clade</taxon>
        <taxon>Phaseoleae</taxon>
        <taxon>Canavalia</taxon>
    </lineage>
</organism>
<keyword evidence="2" id="KW-1133">Transmembrane helix</keyword>
<evidence type="ECO:0000313" key="3">
    <source>
        <dbReference type="EMBL" id="KAK7361949.1"/>
    </source>
</evidence>
<comment type="caution">
    <text evidence="3">The sequence shown here is derived from an EMBL/GenBank/DDBJ whole genome shotgun (WGS) entry which is preliminary data.</text>
</comment>
<dbReference type="EMBL" id="JAYMYQ010000001">
    <property type="protein sequence ID" value="KAK7361949.1"/>
    <property type="molecule type" value="Genomic_DNA"/>
</dbReference>
<keyword evidence="2" id="KW-0472">Membrane</keyword>
<feature type="transmembrane region" description="Helical" evidence="2">
    <location>
        <begin position="21"/>
        <end position="38"/>
    </location>
</feature>
<evidence type="ECO:0000313" key="4">
    <source>
        <dbReference type="Proteomes" id="UP001367508"/>
    </source>
</evidence>
<gene>
    <name evidence="3" type="ORF">VNO77_04045</name>
</gene>
<protein>
    <submittedName>
        <fullName evidence="3">Uncharacterized protein</fullName>
    </submittedName>
</protein>
<reference evidence="3 4" key="1">
    <citation type="submission" date="2024-01" db="EMBL/GenBank/DDBJ databases">
        <title>The genomes of 5 underutilized Papilionoideae crops provide insights into root nodulation and disease resistanc.</title>
        <authorList>
            <person name="Jiang F."/>
        </authorList>
    </citation>
    <scope>NUCLEOTIDE SEQUENCE [LARGE SCALE GENOMIC DNA]</scope>
    <source>
        <strain evidence="3">LVBAO_FW01</strain>
        <tissue evidence="3">Leaves</tissue>
    </source>
</reference>